<feature type="transmembrane region" description="Helical" evidence="7">
    <location>
        <begin position="119"/>
        <end position="141"/>
    </location>
</feature>
<keyword evidence="4 7" id="KW-1133">Transmembrane helix</keyword>
<feature type="transmembrane region" description="Helical" evidence="7">
    <location>
        <begin position="90"/>
        <end position="113"/>
    </location>
</feature>
<feature type="region of interest" description="Disordered" evidence="6">
    <location>
        <begin position="1"/>
        <end position="27"/>
    </location>
</feature>
<feature type="transmembrane region" description="Helical" evidence="7">
    <location>
        <begin position="150"/>
        <end position="170"/>
    </location>
</feature>
<evidence type="ECO:0000256" key="7">
    <source>
        <dbReference type="SAM" id="Phobius"/>
    </source>
</evidence>
<feature type="transmembrane region" description="Helical" evidence="7">
    <location>
        <begin position="60"/>
        <end position="81"/>
    </location>
</feature>
<comment type="caution">
    <text evidence="9">The sequence shown here is derived from an EMBL/GenBank/DDBJ whole genome shotgun (WGS) entry which is preliminary data.</text>
</comment>
<evidence type="ECO:0000313" key="9">
    <source>
        <dbReference type="EMBL" id="GAA2715151.1"/>
    </source>
</evidence>
<dbReference type="InterPro" id="IPR037185">
    <property type="entry name" value="EmrE-like"/>
</dbReference>
<feature type="transmembrane region" description="Helical" evidence="7">
    <location>
        <begin position="34"/>
        <end position="54"/>
    </location>
</feature>
<reference evidence="9 10" key="1">
    <citation type="journal article" date="2019" name="Int. J. Syst. Evol. Microbiol.">
        <title>The Global Catalogue of Microorganisms (GCM) 10K type strain sequencing project: providing services to taxonomists for standard genome sequencing and annotation.</title>
        <authorList>
            <consortium name="The Broad Institute Genomics Platform"/>
            <consortium name="The Broad Institute Genome Sequencing Center for Infectious Disease"/>
            <person name="Wu L."/>
            <person name="Ma J."/>
        </authorList>
    </citation>
    <scope>NUCLEOTIDE SEQUENCE [LARGE SCALE GENOMIC DNA]</scope>
    <source>
        <strain evidence="9 10">JCM 4542</strain>
    </source>
</reference>
<evidence type="ECO:0000256" key="6">
    <source>
        <dbReference type="SAM" id="MobiDB-lite"/>
    </source>
</evidence>
<feature type="domain" description="EamA" evidence="8">
    <location>
        <begin position="180"/>
        <end position="307"/>
    </location>
</feature>
<dbReference type="PANTHER" id="PTHR32322">
    <property type="entry name" value="INNER MEMBRANE TRANSPORTER"/>
    <property type="match status" value="1"/>
</dbReference>
<gene>
    <name evidence="9" type="ORF">GCM10010315_23670</name>
</gene>
<name>A0ABN3TQH2_9ACTN</name>
<feature type="transmembrane region" description="Helical" evidence="7">
    <location>
        <begin position="206"/>
        <end position="225"/>
    </location>
</feature>
<evidence type="ECO:0000256" key="5">
    <source>
        <dbReference type="ARBA" id="ARBA00023136"/>
    </source>
</evidence>
<keyword evidence="5 7" id="KW-0472">Membrane</keyword>
<dbReference type="PANTHER" id="PTHR32322:SF2">
    <property type="entry name" value="EAMA DOMAIN-CONTAINING PROTEIN"/>
    <property type="match status" value="1"/>
</dbReference>
<feature type="transmembrane region" description="Helical" evidence="7">
    <location>
        <begin position="176"/>
        <end position="194"/>
    </location>
</feature>
<evidence type="ECO:0000256" key="3">
    <source>
        <dbReference type="ARBA" id="ARBA00022692"/>
    </source>
</evidence>
<evidence type="ECO:0000256" key="1">
    <source>
        <dbReference type="ARBA" id="ARBA00004141"/>
    </source>
</evidence>
<feature type="transmembrane region" description="Helical" evidence="7">
    <location>
        <begin position="292"/>
        <end position="309"/>
    </location>
</feature>
<evidence type="ECO:0000256" key="2">
    <source>
        <dbReference type="ARBA" id="ARBA00007362"/>
    </source>
</evidence>
<dbReference type="Pfam" id="PF00892">
    <property type="entry name" value="EamA"/>
    <property type="match status" value="2"/>
</dbReference>
<evidence type="ECO:0000256" key="4">
    <source>
        <dbReference type="ARBA" id="ARBA00022989"/>
    </source>
</evidence>
<protein>
    <submittedName>
        <fullName evidence="9">DMT family transporter</fullName>
    </submittedName>
</protein>
<feature type="domain" description="EamA" evidence="8">
    <location>
        <begin position="39"/>
        <end position="164"/>
    </location>
</feature>
<comment type="subcellular location">
    <subcellularLocation>
        <location evidence="1">Membrane</location>
        <topology evidence="1">Multi-pass membrane protein</topology>
    </subcellularLocation>
</comment>
<evidence type="ECO:0000259" key="8">
    <source>
        <dbReference type="Pfam" id="PF00892"/>
    </source>
</evidence>
<dbReference type="EMBL" id="BAAASL010000008">
    <property type="protein sequence ID" value="GAA2715151.1"/>
    <property type="molecule type" value="Genomic_DNA"/>
</dbReference>
<sequence>MRRTGDDVRSPAGPVGLADRPPAGEPGGRGITPALAGGIVLASASGYPVGALGVGAAPPFLLTAGRIALAAVLMTCIAVAVRARRPRGRLLAHTMVVGVLGHCVHFAGLYGGLAVGVPPAVSALVFGLHPVLTAVLAGLVLHERPRARQLVGLVLGVLAVLLALGGRLLSAGGLDAGSALTLVGLMGLVSSAVWQQRFCAGVDLRAATAVQLSAAVPPLLVLAVLEGGTVHDWRTAGWVALWLVVVNSIVGTRLQLEAVRRAGAARTSTVFCLVPSTAALLSWVMGNGTLNAGVVAGLVLGAAASVLGLRSTPAARTATAPERTGS</sequence>
<feature type="transmembrane region" description="Helical" evidence="7">
    <location>
        <begin position="237"/>
        <end position="256"/>
    </location>
</feature>
<dbReference type="Proteomes" id="UP001500886">
    <property type="component" value="Unassembled WGS sequence"/>
</dbReference>
<feature type="transmembrane region" description="Helical" evidence="7">
    <location>
        <begin position="268"/>
        <end position="286"/>
    </location>
</feature>
<dbReference type="SUPFAM" id="SSF103481">
    <property type="entry name" value="Multidrug resistance efflux transporter EmrE"/>
    <property type="match status" value="2"/>
</dbReference>
<evidence type="ECO:0000313" key="10">
    <source>
        <dbReference type="Proteomes" id="UP001500886"/>
    </source>
</evidence>
<proteinExistence type="inferred from homology"/>
<accession>A0ABN3TQH2</accession>
<dbReference type="InterPro" id="IPR050638">
    <property type="entry name" value="AA-Vitamin_Transporters"/>
</dbReference>
<organism evidence="9 10">
    <name type="scientific">Streptomyces luteosporeus</name>
    <dbReference type="NCBI Taxonomy" id="173856"/>
    <lineage>
        <taxon>Bacteria</taxon>
        <taxon>Bacillati</taxon>
        <taxon>Actinomycetota</taxon>
        <taxon>Actinomycetes</taxon>
        <taxon>Kitasatosporales</taxon>
        <taxon>Streptomycetaceae</taxon>
        <taxon>Streptomyces</taxon>
    </lineage>
</organism>
<keyword evidence="3 7" id="KW-0812">Transmembrane</keyword>
<keyword evidence="10" id="KW-1185">Reference proteome</keyword>
<comment type="similarity">
    <text evidence="2">Belongs to the EamA transporter family.</text>
</comment>
<dbReference type="RefSeq" id="WP_344434983.1">
    <property type="nucleotide sequence ID" value="NZ_BAAASL010000008.1"/>
</dbReference>
<dbReference type="InterPro" id="IPR000620">
    <property type="entry name" value="EamA_dom"/>
</dbReference>